<dbReference type="KEGG" id="abas:ACPOL_7082"/>
<evidence type="ECO:0000313" key="1">
    <source>
        <dbReference type="EMBL" id="AXC16274.1"/>
    </source>
</evidence>
<evidence type="ECO:0000313" key="2">
    <source>
        <dbReference type="Proteomes" id="UP000253606"/>
    </source>
</evidence>
<sequence>MHYEIRLAGTLSDAHHSLSRVNRFSDKSGLAVFQNLHGTFQNLR</sequence>
<geneLocation type="plasmid" evidence="2">
    <name>pacpol4</name>
</geneLocation>
<keyword evidence="1" id="KW-0614">Plasmid</keyword>
<gene>
    <name evidence="1" type="ORF">ACPOL_7082</name>
</gene>
<reference evidence="1 2" key="1">
    <citation type="journal article" date="2018" name="Front. Microbiol.">
        <title>Hydrolytic Capabilities as a Key to Environmental Success: Chitinolytic and Cellulolytic Acidobacteria From Acidic Sub-arctic Soils and Boreal Peatlands.</title>
        <authorList>
            <person name="Belova S.E."/>
            <person name="Ravin N.V."/>
            <person name="Pankratov T.A."/>
            <person name="Rakitin A.L."/>
            <person name="Ivanova A.A."/>
            <person name="Beletsky A.V."/>
            <person name="Mardanov A.V."/>
            <person name="Sinninghe Damste J.S."/>
            <person name="Dedysh S.N."/>
        </authorList>
    </citation>
    <scope>NUCLEOTIDE SEQUENCE [LARGE SCALE GENOMIC DNA]</scope>
    <source>
        <strain evidence="1 2">SBC82</strain>
        <plasmid evidence="2">pacpol4</plasmid>
    </source>
</reference>
<proteinExistence type="predicted"/>
<keyword evidence="2" id="KW-1185">Reference proteome</keyword>
<dbReference type="AlphaFoldDB" id="A0A2Z5GC26"/>
<organism evidence="1 2">
    <name type="scientific">Acidisarcina polymorpha</name>
    <dbReference type="NCBI Taxonomy" id="2211140"/>
    <lineage>
        <taxon>Bacteria</taxon>
        <taxon>Pseudomonadati</taxon>
        <taxon>Acidobacteriota</taxon>
        <taxon>Terriglobia</taxon>
        <taxon>Terriglobales</taxon>
        <taxon>Acidobacteriaceae</taxon>
        <taxon>Acidisarcina</taxon>
    </lineage>
</organism>
<dbReference type="Proteomes" id="UP000253606">
    <property type="component" value="Plasmid pACPOL4"/>
</dbReference>
<protein>
    <submittedName>
        <fullName evidence="1">Uncharacterized protein</fullName>
    </submittedName>
</protein>
<accession>A0A2Z5GC26</accession>
<dbReference type="EMBL" id="CP030843">
    <property type="protein sequence ID" value="AXC16274.1"/>
    <property type="molecule type" value="Genomic_DNA"/>
</dbReference>
<name>A0A2Z5GC26_9BACT</name>